<name>A0A5N5SNR2_9CRUS</name>
<dbReference type="InterPro" id="IPR011989">
    <property type="entry name" value="ARM-like"/>
</dbReference>
<comment type="caution">
    <text evidence="3">The sequence shown here is derived from an EMBL/GenBank/DDBJ whole genome shotgun (WGS) entry which is preliminary data.</text>
</comment>
<dbReference type="AlphaFoldDB" id="A0A5N5SNR2"/>
<dbReference type="Gene3D" id="1.25.10.10">
    <property type="entry name" value="Leucine-rich Repeat Variant"/>
    <property type="match status" value="2"/>
</dbReference>
<evidence type="ECO:0000313" key="3">
    <source>
        <dbReference type="EMBL" id="KAB7495472.1"/>
    </source>
</evidence>
<dbReference type="Proteomes" id="UP000326759">
    <property type="component" value="Unassembled WGS sequence"/>
</dbReference>
<dbReference type="PANTHER" id="PTHR13366">
    <property type="entry name" value="MALARIA ANTIGEN-RELATED"/>
    <property type="match status" value="1"/>
</dbReference>
<gene>
    <name evidence="3" type="primary">Heatr6</name>
    <name evidence="3" type="ORF">Anas_07514</name>
</gene>
<evidence type="ECO:0000256" key="1">
    <source>
        <dbReference type="ARBA" id="ARBA00015263"/>
    </source>
</evidence>
<dbReference type="PANTHER" id="PTHR13366:SF0">
    <property type="entry name" value="HEAT REPEAT-CONTAINING PROTEIN 6"/>
    <property type="match status" value="1"/>
</dbReference>
<feature type="non-terminal residue" evidence="3">
    <location>
        <position position="1082"/>
    </location>
</feature>
<organism evidence="3 4">
    <name type="scientific">Armadillidium nasatum</name>
    <dbReference type="NCBI Taxonomy" id="96803"/>
    <lineage>
        <taxon>Eukaryota</taxon>
        <taxon>Metazoa</taxon>
        <taxon>Ecdysozoa</taxon>
        <taxon>Arthropoda</taxon>
        <taxon>Crustacea</taxon>
        <taxon>Multicrustacea</taxon>
        <taxon>Malacostraca</taxon>
        <taxon>Eumalacostraca</taxon>
        <taxon>Peracarida</taxon>
        <taxon>Isopoda</taxon>
        <taxon>Oniscidea</taxon>
        <taxon>Crinocheta</taxon>
        <taxon>Armadillidiidae</taxon>
        <taxon>Armadillidium</taxon>
    </lineage>
</organism>
<dbReference type="InterPro" id="IPR016024">
    <property type="entry name" value="ARM-type_fold"/>
</dbReference>
<protein>
    <recommendedName>
        <fullName evidence="1">HEAT repeat-containing protein 6</fullName>
    </recommendedName>
</protein>
<dbReference type="SUPFAM" id="SSF48371">
    <property type="entry name" value="ARM repeat"/>
    <property type="match status" value="1"/>
</dbReference>
<dbReference type="InterPro" id="IPR025283">
    <property type="entry name" value="DUF4042"/>
</dbReference>
<dbReference type="InterPro" id="IPR052107">
    <property type="entry name" value="HEAT6"/>
</dbReference>
<dbReference type="EMBL" id="SEYY01022566">
    <property type="protein sequence ID" value="KAB7495472.1"/>
    <property type="molecule type" value="Genomic_DNA"/>
</dbReference>
<sequence length="1082" mass="121816">MIMISSRNDSLSALARNLYLEQNSNDHQKHTNILININIVLNRKMNYTKEEYLALAGREGSLVKLLEKRTCPSQCLIESLKALQHLTYSEPEVLSKAKQTNELTYPSEVTNSIQRITIDLLKHDYDHLLLNEVDKMHLLVSSLVILYNLIVCVPEEVLGNIILNASHPYAFYKIPGVKEPSVFNLEVEPLLKECQITTVDEDLSRAYTNRNRRKRLRRKKAQPIRSSILEKESFTNSFKEQSVIPLATPPLALSLSTLSLKPQWLKESNSYTSCIKTSKNSQIGVIKVASATENAVKWAQNSPGSAYEEMSERETTLSSEKFVGKSDKEKMQDLEAKVRNSALLTINAVVYKAGRQNKFGYWPQLMCQTPSLMTCILRDPSPSARMSALQVINTFLMDSQQVLHMAVDDDLNGSYTTLGRQIGMSIRELHRSLALALLSEKSPSLLVRIMKTFELLLENVKYCNLKPGLLTKVITHVKYFLRYKDAVVRANAFSVMVSFLMIKPKVKEIEDLLTKYRSNIPNLKDLSRLHSTTLHFFEELPGEDSLYEDETSEESFSSSDSCADEGKDTEETMVSWIVQRCVDSLLFHKGDNYGIYIQVQLQSLKVLSALVSEHFKLIKGSLPLIQHVILECCEAKPFHDGLVSNNTSLNSVAQDSSLSSSDPDVVIEHAFILLGSLLSSVKLQLEGQVNSGILEENGVTVDLVLQLWLWTIKKPLQVLFNITNSIEAVGEEILNQILITVRYLLLSETIALKLVGIRVMAIIASYQPVTESCAGPPLVLITIDVACKFLSPEYGSVNKDRLLASWAIANVFSSMQTYRETAQTIGLDPLMTKENMIRILKTVTAGCRDKDKIKPHCVRCLGYAIAFIDSEMAKHSEIEDLICSSTETLIECSISGSNMRMRWNACHALRNILGNYKLMKEKSSWRSSILMNLSFLVESSKNYKVRIQACSAICSLGTRQSFGEEYFTVWKSFLKGLEDSQNIPDYQEIQHRNDLMYQLNLGICHLICLLELEDLELITENLLLYQDVIKELLVKTHESLPPEQVSSILKAAEKISILIDADVLTSVQSQGLNALQDVFSAV</sequence>
<feature type="domain" description="DUF4042" evidence="2">
    <location>
        <begin position="337"/>
        <end position="504"/>
    </location>
</feature>
<dbReference type="Pfam" id="PF13251">
    <property type="entry name" value="DUF4042"/>
    <property type="match status" value="1"/>
</dbReference>
<proteinExistence type="predicted"/>
<evidence type="ECO:0000259" key="2">
    <source>
        <dbReference type="Pfam" id="PF13251"/>
    </source>
</evidence>
<evidence type="ECO:0000313" key="4">
    <source>
        <dbReference type="Proteomes" id="UP000326759"/>
    </source>
</evidence>
<dbReference type="OrthoDB" id="66533at2759"/>
<accession>A0A5N5SNR2</accession>
<reference evidence="3 4" key="1">
    <citation type="journal article" date="2019" name="PLoS Biol.">
        <title>Sex chromosomes control vertical transmission of feminizing Wolbachia symbionts in an isopod.</title>
        <authorList>
            <person name="Becking T."/>
            <person name="Chebbi M.A."/>
            <person name="Giraud I."/>
            <person name="Moumen B."/>
            <person name="Laverre T."/>
            <person name="Caubet Y."/>
            <person name="Peccoud J."/>
            <person name="Gilbert C."/>
            <person name="Cordaux R."/>
        </authorList>
    </citation>
    <scope>NUCLEOTIDE SEQUENCE [LARGE SCALE GENOMIC DNA]</scope>
    <source>
        <strain evidence="3">ANa2</strain>
        <tissue evidence="3">Whole body excluding digestive tract and cuticle</tissue>
    </source>
</reference>
<keyword evidence="4" id="KW-1185">Reference proteome</keyword>